<name>A0A844CV91_9RHOB</name>
<dbReference type="RefSeq" id="WP_154151698.1">
    <property type="nucleotide sequence ID" value="NZ_SZWE01000001.1"/>
</dbReference>
<dbReference type="GO" id="GO:0045892">
    <property type="term" value="P:negative regulation of DNA-templated transcription"/>
    <property type="evidence" value="ECO:0007669"/>
    <property type="project" value="TreeGrafter"/>
</dbReference>
<comment type="similarity">
    <text evidence="1">Belongs to the Fur family.</text>
</comment>
<evidence type="ECO:0000256" key="4">
    <source>
        <dbReference type="ARBA" id="ARBA00023015"/>
    </source>
</evidence>
<evidence type="ECO:0000256" key="7">
    <source>
        <dbReference type="PIRSR" id="PIRSR602481-1"/>
    </source>
</evidence>
<comment type="cofactor">
    <cofactor evidence="7">
        <name>Zn(2+)</name>
        <dbReference type="ChEBI" id="CHEBI:29105"/>
    </cofactor>
    <text evidence="7">Binds 1 zinc ion per subunit.</text>
</comment>
<keyword evidence="9" id="KW-1185">Reference proteome</keyword>
<keyword evidence="2" id="KW-0678">Repressor</keyword>
<dbReference type="PANTHER" id="PTHR33202:SF6">
    <property type="entry name" value="ZINC UPTAKE REGULATION PROTEIN"/>
    <property type="match status" value="1"/>
</dbReference>
<keyword evidence="4" id="KW-0805">Transcription regulation</keyword>
<evidence type="ECO:0000313" key="8">
    <source>
        <dbReference type="EMBL" id="MRU15969.1"/>
    </source>
</evidence>
<feature type="binding site" evidence="7">
    <location>
        <position position="154"/>
    </location>
    <ligand>
        <name>Zn(2+)</name>
        <dbReference type="ChEBI" id="CHEBI:29105"/>
    </ligand>
</feature>
<dbReference type="EMBL" id="SZWE01000001">
    <property type="protein sequence ID" value="MRU15969.1"/>
    <property type="molecule type" value="Genomic_DNA"/>
</dbReference>
<dbReference type="GO" id="GO:0008270">
    <property type="term" value="F:zinc ion binding"/>
    <property type="evidence" value="ECO:0007669"/>
    <property type="project" value="TreeGrafter"/>
</dbReference>
<dbReference type="GO" id="GO:0005829">
    <property type="term" value="C:cytosol"/>
    <property type="evidence" value="ECO:0007669"/>
    <property type="project" value="TreeGrafter"/>
</dbReference>
<dbReference type="GO" id="GO:1900376">
    <property type="term" value="P:regulation of secondary metabolite biosynthetic process"/>
    <property type="evidence" value="ECO:0007669"/>
    <property type="project" value="TreeGrafter"/>
</dbReference>
<dbReference type="GO" id="GO:0003700">
    <property type="term" value="F:DNA-binding transcription factor activity"/>
    <property type="evidence" value="ECO:0007669"/>
    <property type="project" value="InterPro"/>
</dbReference>
<comment type="caution">
    <text evidence="8">The sequence shown here is derived from an EMBL/GenBank/DDBJ whole genome shotgun (WGS) entry which is preliminary data.</text>
</comment>
<reference evidence="8 9" key="1">
    <citation type="submission" date="2019-05" db="EMBL/GenBank/DDBJ databases">
        <title>Roseovarius bejariae sp. nov., a moderately halophylic bacterium isolated from a saline soil in Rambla Salada (Murcia).</title>
        <authorList>
            <person name="Castro D.J."/>
            <person name="Gomez-Altuve A."/>
            <person name="Reina J.C."/>
            <person name="Rodriguez M."/>
            <person name="Sampedro I."/>
            <person name="Llamas I."/>
            <person name="Martinez-Checa F."/>
        </authorList>
    </citation>
    <scope>NUCLEOTIDE SEQUENCE [LARGE SCALE GENOMIC DNA]</scope>
    <source>
        <strain evidence="8 9">A21</strain>
    </source>
</reference>
<evidence type="ECO:0000256" key="3">
    <source>
        <dbReference type="ARBA" id="ARBA00022833"/>
    </source>
</evidence>
<evidence type="ECO:0000256" key="5">
    <source>
        <dbReference type="ARBA" id="ARBA00023125"/>
    </source>
</evidence>
<dbReference type="InterPro" id="IPR036390">
    <property type="entry name" value="WH_DNA-bd_sf"/>
</dbReference>
<dbReference type="PANTHER" id="PTHR33202">
    <property type="entry name" value="ZINC UPTAKE REGULATION PROTEIN"/>
    <property type="match status" value="1"/>
</dbReference>
<dbReference type="Gene3D" id="1.10.10.10">
    <property type="entry name" value="Winged helix-like DNA-binding domain superfamily/Winged helix DNA-binding domain"/>
    <property type="match status" value="1"/>
</dbReference>
<keyword evidence="3 7" id="KW-0862">Zinc</keyword>
<evidence type="ECO:0000313" key="9">
    <source>
        <dbReference type="Proteomes" id="UP000564704"/>
    </source>
</evidence>
<evidence type="ECO:0000256" key="6">
    <source>
        <dbReference type="ARBA" id="ARBA00023163"/>
    </source>
</evidence>
<dbReference type="SUPFAM" id="SSF46785">
    <property type="entry name" value="Winged helix' DNA-binding domain"/>
    <property type="match status" value="1"/>
</dbReference>
<dbReference type="InterPro" id="IPR036388">
    <property type="entry name" value="WH-like_DNA-bd_sf"/>
</dbReference>
<proteinExistence type="inferred from homology"/>
<dbReference type="Gene3D" id="3.30.1490.190">
    <property type="match status" value="1"/>
</dbReference>
<organism evidence="8 9">
    <name type="scientific">Roseovarius bejariae</name>
    <dbReference type="NCBI Taxonomy" id="2576383"/>
    <lineage>
        <taxon>Bacteria</taxon>
        <taxon>Pseudomonadati</taxon>
        <taxon>Pseudomonadota</taxon>
        <taxon>Alphaproteobacteria</taxon>
        <taxon>Rhodobacterales</taxon>
        <taxon>Roseobacteraceae</taxon>
        <taxon>Roseovarius</taxon>
    </lineage>
</organism>
<dbReference type="InterPro" id="IPR043135">
    <property type="entry name" value="Fur_C"/>
</dbReference>
<protein>
    <submittedName>
        <fullName evidence="8">Transcriptional repressor</fullName>
    </submittedName>
</protein>
<dbReference type="Proteomes" id="UP000564704">
    <property type="component" value="Unassembled WGS sequence"/>
</dbReference>
<gene>
    <name evidence="8" type="ORF">FDP25_11075</name>
</gene>
<dbReference type="GO" id="GO:0000976">
    <property type="term" value="F:transcription cis-regulatory region binding"/>
    <property type="evidence" value="ECO:0007669"/>
    <property type="project" value="TreeGrafter"/>
</dbReference>
<dbReference type="AlphaFoldDB" id="A0A844CV91"/>
<dbReference type="Pfam" id="PF01475">
    <property type="entry name" value="FUR"/>
    <property type="match status" value="1"/>
</dbReference>
<evidence type="ECO:0000256" key="1">
    <source>
        <dbReference type="ARBA" id="ARBA00007957"/>
    </source>
</evidence>
<feature type="binding site" evidence="7">
    <location>
        <position position="111"/>
    </location>
    <ligand>
        <name>Zn(2+)</name>
        <dbReference type="ChEBI" id="CHEBI:29105"/>
    </ligand>
</feature>
<accession>A0A844CV91</accession>
<keyword evidence="5" id="KW-0238">DNA-binding</keyword>
<keyword evidence="6" id="KW-0804">Transcription</keyword>
<sequence>MSTIGFEQHDHSDCIQGGLKAVEKACSTRGLQFTPVRKRVMELLLEGHRAMGAYEILDVLRDEGLGSQPPVAYRALDFLVSSGFAHRIERLNAFTACMHPGEDHTAAFLICRACDAVAEAYADPAKGLLGGAAQQTGFEVETAVIEAVGLCPNCQKSPST</sequence>
<feature type="binding site" evidence="7">
    <location>
        <position position="114"/>
    </location>
    <ligand>
        <name>Zn(2+)</name>
        <dbReference type="ChEBI" id="CHEBI:29105"/>
    </ligand>
</feature>
<evidence type="ECO:0000256" key="2">
    <source>
        <dbReference type="ARBA" id="ARBA00022491"/>
    </source>
</evidence>
<dbReference type="OrthoDB" id="9801127at2"/>
<feature type="binding site" evidence="7">
    <location>
        <position position="151"/>
    </location>
    <ligand>
        <name>Zn(2+)</name>
        <dbReference type="ChEBI" id="CHEBI:29105"/>
    </ligand>
</feature>
<dbReference type="InterPro" id="IPR002481">
    <property type="entry name" value="FUR"/>
</dbReference>
<keyword evidence="7" id="KW-0479">Metal-binding</keyword>